<evidence type="ECO:0000313" key="2">
    <source>
        <dbReference type="Proteomes" id="UP000316775"/>
    </source>
</evidence>
<reference evidence="1 2" key="1">
    <citation type="submission" date="2019-06" db="EMBL/GenBank/DDBJ databases">
        <title>Whole genome shotgun sequence of Flavobacterium flevense NBRC 14960.</title>
        <authorList>
            <person name="Hosoyama A."/>
            <person name="Uohara A."/>
            <person name="Ohji S."/>
            <person name="Ichikawa N."/>
        </authorList>
    </citation>
    <scope>NUCLEOTIDE SEQUENCE [LARGE SCALE GENOMIC DNA]</scope>
    <source>
        <strain evidence="1 2">NBRC 14960</strain>
    </source>
</reference>
<protein>
    <submittedName>
        <fullName evidence="1">Uncharacterized protein</fullName>
    </submittedName>
</protein>
<dbReference type="AlphaFoldDB" id="A0A4Y4AW93"/>
<dbReference type="Proteomes" id="UP000316775">
    <property type="component" value="Unassembled WGS sequence"/>
</dbReference>
<organism evidence="1 2">
    <name type="scientific">Flavobacterium flevense</name>
    <dbReference type="NCBI Taxonomy" id="983"/>
    <lineage>
        <taxon>Bacteria</taxon>
        <taxon>Pseudomonadati</taxon>
        <taxon>Bacteroidota</taxon>
        <taxon>Flavobacteriia</taxon>
        <taxon>Flavobacteriales</taxon>
        <taxon>Flavobacteriaceae</taxon>
        <taxon>Flavobacterium</taxon>
    </lineage>
</organism>
<dbReference type="STRING" id="983.SAMN05443543_102452"/>
<comment type="caution">
    <text evidence="1">The sequence shown here is derived from an EMBL/GenBank/DDBJ whole genome shotgun (WGS) entry which is preliminary data.</text>
</comment>
<evidence type="ECO:0000313" key="1">
    <source>
        <dbReference type="EMBL" id="GEC70824.1"/>
    </source>
</evidence>
<sequence>MDIKIKLNMKKTASSGKKLFSLLLLFAIWVTTYAQQNPGLHIKTIKNPDNTVDFYYEKEAAGSFIVRLNFSKLENSETKSVPLLNVTANSGFLFKLKPLDKTKKVDFFYDYSITLGYLNPVLDPAVTYALPFEKGKKVKIYCSTRPGISPEKWKRYVVYSANQDSVFGMRKGVVVDIRTLTRFDKDETTQETKKALLKEIVVEHADGTFASYTGIDEKSIAVKVGETIDLHSYIGIMDGFRAGRYILTFDIFYHESDEKNDRGNLVTVNPNFLTQNGVEKLESKKEYVVSYN</sequence>
<gene>
    <name evidence="1" type="ORF">FFL01_03630</name>
</gene>
<keyword evidence="2" id="KW-1185">Reference proteome</keyword>
<accession>A0A4Y4AW93</accession>
<proteinExistence type="predicted"/>
<name>A0A4Y4AW93_9FLAO</name>
<dbReference type="EMBL" id="BJNP01000002">
    <property type="protein sequence ID" value="GEC70824.1"/>
    <property type="molecule type" value="Genomic_DNA"/>
</dbReference>